<evidence type="ECO:0000256" key="1">
    <source>
        <dbReference type="ARBA" id="ARBA00023239"/>
    </source>
</evidence>
<dbReference type="InterPro" id="IPR013024">
    <property type="entry name" value="GGCT-like"/>
</dbReference>
<proteinExistence type="predicted"/>
<accession>A0A382V6K0</accession>
<evidence type="ECO:0000313" key="2">
    <source>
        <dbReference type="EMBL" id="SVD42067.1"/>
    </source>
</evidence>
<dbReference type="PANTHER" id="PTHR12935:SF0">
    <property type="entry name" value="GAMMA-GLUTAMYLCYCLOTRANSFERASE"/>
    <property type="match status" value="1"/>
</dbReference>
<dbReference type="InterPro" id="IPR036568">
    <property type="entry name" value="GGCT-like_sf"/>
</dbReference>
<protein>
    <recommendedName>
        <fullName evidence="3">Gamma-glutamylcyclotransferase AIG2-like domain-containing protein</fullName>
    </recommendedName>
</protein>
<sequence>MNPDLDQPGYYFAYGSNMNSERVIARKMQFVNFRAGQLVDYELVFNKRSVKYPGAGAANIEPQSGAITEGVLYELAVADEIL</sequence>
<reference evidence="2" key="1">
    <citation type="submission" date="2018-05" db="EMBL/GenBank/DDBJ databases">
        <authorList>
            <person name="Lanie J.A."/>
            <person name="Ng W.-L."/>
            <person name="Kazmierczak K.M."/>
            <person name="Andrzejewski T.M."/>
            <person name="Davidsen T.M."/>
            <person name="Wayne K.J."/>
            <person name="Tettelin H."/>
            <person name="Glass J.I."/>
            <person name="Rusch D."/>
            <person name="Podicherti R."/>
            <person name="Tsui H.-C.T."/>
            <person name="Winkler M.E."/>
        </authorList>
    </citation>
    <scope>NUCLEOTIDE SEQUENCE</scope>
</reference>
<dbReference type="GO" id="GO:0003839">
    <property type="term" value="F:gamma-glutamylcyclotransferase activity"/>
    <property type="evidence" value="ECO:0007669"/>
    <property type="project" value="InterPro"/>
</dbReference>
<dbReference type="Gene3D" id="3.10.490.10">
    <property type="entry name" value="Gamma-glutamyl cyclotransferase-like"/>
    <property type="match status" value="1"/>
</dbReference>
<organism evidence="2">
    <name type="scientific">marine metagenome</name>
    <dbReference type="NCBI Taxonomy" id="408172"/>
    <lineage>
        <taxon>unclassified sequences</taxon>
        <taxon>metagenomes</taxon>
        <taxon>ecological metagenomes</taxon>
    </lineage>
</organism>
<name>A0A382V6K0_9ZZZZ</name>
<dbReference type="EMBL" id="UINC01149533">
    <property type="protein sequence ID" value="SVD42067.1"/>
    <property type="molecule type" value="Genomic_DNA"/>
</dbReference>
<dbReference type="SUPFAM" id="SSF110857">
    <property type="entry name" value="Gamma-glutamyl cyclotransferase-like"/>
    <property type="match status" value="1"/>
</dbReference>
<dbReference type="PANTHER" id="PTHR12935">
    <property type="entry name" value="GAMMA-GLUTAMYLCYCLOTRANSFERASE"/>
    <property type="match status" value="1"/>
</dbReference>
<dbReference type="CDD" id="cd06661">
    <property type="entry name" value="GGCT_like"/>
    <property type="match status" value="1"/>
</dbReference>
<keyword evidence="1" id="KW-0456">Lyase</keyword>
<gene>
    <name evidence="2" type="ORF">METZ01_LOCUS394921</name>
</gene>
<dbReference type="AlphaFoldDB" id="A0A382V6K0"/>
<feature type="non-terminal residue" evidence="2">
    <location>
        <position position="82"/>
    </location>
</feature>
<dbReference type="InterPro" id="IPR017939">
    <property type="entry name" value="G-Glutamylcylcotransferase"/>
</dbReference>
<evidence type="ECO:0008006" key="3">
    <source>
        <dbReference type="Google" id="ProtNLM"/>
    </source>
</evidence>